<comment type="similarity">
    <text evidence="1 2">Belongs to the dTDP-4-dehydrorhamnose reductase family.</text>
</comment>
<feature type="domain" description="RmlD-like substrate binding" evidence="3">
    <location>
        <begin position="84"/>
        <end position="233"/>
    </location>
</feature>
<dbReference type="GO" id="GO:0019305">
    <property type="term" value="P:dTDP-rhamnose biosynthetic process"/>
    <property type="evidence" value="ECO:0007669"/>
    <property type="project" value="UniProtKB-UniPathway"/>
</dbReference>
<dbReference type="Proteomes" id="UP000192468">
    <property type="component" value="Unassembled WGS sequence"/>
</dbReference>
<dbReference type="PANTHER" id="PTHR10491:SF4">
    <property type="entry name" value="METHIONINE ADENOSYLTRANSFERASE 2 SUBUNIT BETA"/>
    <property type="match status" value="1"/>
</dbReference>
<evidence type="ECO:0000256" key="1">
    <source>
        <dbReference type="ARBA" id="ARBA00010944"/>
    </source>
</evidence>
<proteinExistence type="inferred from homology"/>
<dbReference type="UniPathway" id="UPA00124"/>
<dbReference type="InterPro" id="IPR029903">
    <property type="entry name" value="RmlD-like-bd"/>
</dbReference>
<name>A0A1W1X7C7_9CLOT</name>
<dbReference type="OrthoDB" id="1415031at2"/>
<dbReference type="InterPro" id="IPR005913">
    <property type="entry name" value="dTDP_dehydrorham_reduct"/>
</dbReference>
<organism evidence="4 5">
    <name type="scientific">Clostridium acidisoli DSM 12555</name>
    <dbReference type="NCBI Taxonomy" id="1121291"/>
    <lineage>
        <taxon>Bacteria</taxon>
        <taxon>Bacillati</taxon>
        <taxon>Bacillota</taxon>
        <taxon>Clostridia</taxon>
        <taxon>Eubacteriales</taxon>
        <taxon>Clostridiaceae</taxon>
        <taxon>Clostridium</taxon>
    </lineage>
</organism>
<protein>
    <recommendedName>
        <fullName evidence="2">dTDP-4-dehydrorhamnose reductase</fullName>
        <ecNumber evidence="2">1.1.1.133</ecNumber>
    </recommendedName>
</protein>
<evidence type="ECO:0000313" key="5">
    <source>
        <dbReference type="Proteomes" id="UP000192468"/>
    </source>
</evidence>
<reference evidence="4 5" key="1">
    <citation type="submission" date="2017-04" db="EMBL/GenBank/DDBJ databases">
        <authorList>
            <person name="Afonso C.L."/>
            <person name="Miller P.J."/>
            <person name="Scott M.A."/>
            <person name="Spackman E."/>
            <person name="Goraichik I."/>
            <person name="Dimitrov K.M."/>
            <person name="Suarez D.L."/>
            <person name="Swayne D.E."/>
        </authorList>
    </citation>
    <scope>NUCLEOTIDE SEQUENCE [LARGE SCALE GENOMIC DNA]</scope>
    <source>
        <strain evidence="4 5">DSM 12555</strain>
    </source>
</reference>
<dbReference type="EC" id="1.1.1.133" evidence="2"/>
<sequence length="271" mass="31422">MYKILILGGSGLVGSAVINEMNKYNQFEVYSTYFQNPKLLNQDRRFKLNIEDSDNISSILNTLKPNIIVSCLRGNFNKQLIVHMKIAEYLKKNGGSLYFFSTTNVFDNDFSIPHNEDDLPNSQTDYGQYKIECEKKLIDILHDNACILRLPQVWGKNSPRISELLNSSNNNKEVIVYPKLFHNTNTDVMIARQLCYIIDNNLKGIFHLASEDIVNYKDFYCELITRLGFNNIEIKENLEEEGYFALLSKRSNEFPIQLRFTNKATINYLIN</sequence>
<dbReference type="EMBL" id="FWXH01000002">
    <property type="protein sequence ID" value="SMC19724.1"/>
    <property type="molecule type" value="Genomic_DNA"/>
</dbReference>
<dbReference type="InterPro" id="IPR036291">
    <property type="entry name" value="NAD(P)-bd_dom_sf"/>
</dbReference>
<dbReference type="SUPFAM" id="SSF51735">
    <property type="entry name" value="NAD(P)-binding Rossmann-fold domains"/>
    <property type="match status" value="1"/>
</dbReference>
<evidence type="ECO:0000256" key="2">
    <source>
        <dbReference type="RuleBase" id="RU364082"/>
    </source>
</evidence>
<gene>
    <name evidence="4" type="ORF">SAMN02745134_00918</name>
</gene>
<dbReference type="RefSeq" id="WP_084114141.1">
    <property type="nucleotide sequence ID" value="NZ_FWXH01000002.1"/>
</dbReference>
<keyword evidence="5" id="KW-1185">Reference proteome</keyword>
<dbReference type="AlphaFoldDB" id="A0A1W1X7C7"/>
<dbReference type="GO" id="GO:0008831">
    <property type="term" value="F:dTDP-4-dehydrorhamnose reductase activity"/>
    <property type="evidence" value="ECO:0007669"/>
    <property type="project" value="UniProtKB-EC"/>
</dbReference>
<keyword evidence="2" id="KW-0521">NADP</keyword>
<comment type="pathway">
    <text evidence="2">Carbohydrate biosynthesis; dTDP-L-rhamnose biosynthesis.</text>
</comment>
<evidence type="ECO:0000259" key="3">
    <source>
        <dbReference type="Pfam" id="PF04321"/>
    </source>
</evidence>
<comment type="function">
    <text evidence="2">Catalyzes the reduction of dTDP-6-deoxy-L-lyxo-4-hexulose to yield dTDP-L-rhamnose.</text>
</comment>
<dbReference type="PANTHER" id="PTHR10491">
    <property type="entry name" value="DTDP-4-DEHYDRORHAMNOSE REDUCTASE"/>
    <property type="match status" value="1"/>
</dbReference>
<accession>A0A1W1X7C7</accession>
<dbReference type="Gene3D" id="3.40.50.720">
    <property type="entry name" value="NAD(P)-binding Rossmann-like Domain"/>
    <property type="match status" value="1"/>
</dbReference>
<keyword evidence="2" id="KW-0560">Oxidoreductase</keyword>
<evidence type="ECO:0000313" key="4">
    <source>
        <dbReference type="EMBL" id="SMC19724.1"/>
    </source>
</evidence>
<dbReference type="STRING" id="1121291.SAMN02745134_00918"/>
<dbReference type="Pfam" id="PF04321">
    <property type="entry name" value="RmlD_sub_bind"/>
    <property type="match status" value="1"/>
</dbReference>